<dbReference type="FunFam" id="3.30.160.60:FF:000414">
    <property type="entry name" value="Zinc finger protein 398"/>
    <property type="match status" value="1"/>
</dbReference>
<dbReference type="FunFam" id="3.30.160.60:FF:000100">
    <property type="entry name" value="Zinc finger 45-like"/>
    <property type="match status" value="2"/>
</dbReference>
<dbReference type="FunFam" id="3.30.160.60:FF:001397">
    <property type="entry name" value="Datilografo, isoform A"/>
    <property type="match status" value="1"/>
</dbReference>
<comment type="similarity">
    <text evidence="2">Belongs to the krueppel C2H2-type zinc-finger protein family.</text>
</comment>
<feature type="domain" description="C2H2-type" evidence="13">
    <location>
        <begin position="337"/>
        <end position="364"/>
    </location>
</feature>
<dbReference type="PROSITE" id="PS00028">
    <property type="entry name" value="ZINC_FINGER_C2H2_1"/>
    <property type="match status" value="7"/>
</dbReference>
<feature type="compositionally biased region" description="Basic and acidic residues" evidence="12">
    <location>
        <begin position="152"/>
        <end position="162"/>
    </location>
</feature>
<evidence type="ECO:0000256" key="9">
    <source>
        <dbReference type="ARBA" id="ARBA00023163"/>
    </source>
</evidence>
<evidence type="ECO:0000256" key="5">
    <source>
        <dbReference type="ARBA" id="ARBA00022771"/>
    </source>
</evidence>
<evidence type="ECO:0000256" key="7">
    <source>
        <dbReference type="ARBA" id="ARBA00023015"/>
    </source>
</evidence>
<dbReference type="STRING" id="144197.ENSSPAP00000007503"/>
<protein>
    <recommendedName>
        <fullName evidence="13">C2H2-type domain-containing protein</fullName>
    </recommendedName>
</protein>
<keyword evidence="10" id="KW-0539">Nucleus</keyword>
<evidence type="ECO:0000256" key="3">
    <source>
        <dbReference type="ARBA" id="ARBA00022723"/>
    </source>
</evidence>
<evidence type="ECO:0000256" key="2">
    <source>
        <dbReference type="ARBA" id="ARBA00006991"/>
    </source>
</evidence>
<dbReference type="InterPro" id="IPR013087">
    <property type="entry name" value="Znf_C2H2_type"/>
</dbReference>
<keyword evidence="9" id="KW-0804">Transcription</keyword>
<feature type="domain" description="C2H2-type" evidence="13">
    <location>
        <begin position="175"/>
        <end position="202"/>
    </location>
</feature>
<evidence type="ECO:0000256" key="1">
    <source>
        <dbReference type="ARBA" id="ARBA00004123"/>
    </source>
</evidence>
<dbReference type="SUPFAM" id="SSF57667">
    <property type="entry name" value="beta-beta-alpha zinc fingers"/>
    <property type="match status" value="7"/>
</dbReference>
<reference evidence="14" key="1">
    <citation type="submission" date="2023-09" db="UniProtKB">
        <authorList>
            <consortium name="Ensembl"/>
        </authorList>
    </citation>
    <scope>IDENTIFICATION</scope>
</reference>
<feature type="domain" description="C2H2-type" evidence="13">
    <location>
        <begin position="447"/>
        <end position="474"/>
    </location>
</feature>
<dbReference type="GeneTree" id="ENSGT01150000286958"/>
<dbReference type="PANTHER" id="PTHR24393:SF151">
    <property type="entry name" value="C2H2-TYPE DOMAIN-CONTAINING PROTEIN"/>
    <property type="match status" value="1"/>
</dbReference>
<evidence type="ECO:0000256" key="4">
    <source>
        <dbReference type="ARBA" id="ARBA00022737"/>
    </source>
</evidence>
<accession>A0A3B4ZF46</accession>
<dbReference type="GO" id="GO:0005634">
    <property type="term" value="C:nucleus"/>
    <property type="evidence" value="ECO:0007669"/>
    <property type="project" value="UniProtKB-SubCell"/>
</dbReference>
<proteinExistence type="inferred from homology"/>
<dbReference type="PANTHER" id="PTHR24393">
    <property type="entry name" value="ZINC FINGER PROTEIN"/>
    <property type="match status" value="1"/>
</dbReference>
<evidence type="ECO:0000313" key="14">
    <source>
        <dbReference type="Ensembl" id="ENSSPAP00000007503.1"/>
    </source>
</evidence>
<dbReference type="Pfam" id="PF00096">
    <property type="entry name" value="zf-C2H2"/>
    <property type="match status" value="5"/>
</dbReference>
<keyword evidence="6" id="KW-0862">Zinc</keyword>
<sequence length="545" mass="62610">MLVHAKEKPFSCTDCGKRFSWHFQIKRHKCGTRFWQYSGSEALWSLDPDQRLKLGTYKKTNAETETADSDSDFWKETRKHQLGFTYQRNKKLSESDRQSDTDKKVQCCPDVETQPKNEDSDVFSQSRCLQRNCETHENSGSHSDRTLLNSESQREPEDRDTQLTHPRQSTAEKPFSCSLCGKGFATGGCLTRHTSIHTGEKLLKLTAIKEEDSVREPEPDLHPDSDVGGVYFKSDDSVDSDFWKDTRQRQSGNDSDRNLFSSSEETNLQPESDDSTDSDFWKSHSGSNSLQHDGISDREVKDDAKRKPYSCTECSKTFHYIFHMKTHMKLHTEERPFFCSICGQKCLYKSHLKIHMRTHTGEKPFVCPICGKKYAHKASMQSHMSEHAKHYSCSVCERSFNRKLETQNGTKGHTGKNRFSCSLCGKSFSKIAGLSYHLKIHSGEKSFSCSVCRKKFRKKGHLKYHVLIHTGVKPFSCSVCHRTFRWPSQIKIHKCVQEAPQCLHNKLKKPLSCSTCGEKFSDGSLLTSHRRIHQEKKKMLSCSFF</sequence>
<organism evidence="14">
    <name type="scientific">Stegastes partitus</name>
    <name type="common">bicolor damselfish</name>
    <dbReference type="NCBI Taxonomy" id="144197"/>
    <lineage>
        <taxon>Eukaryota</taxon>
        <taxon>Metazoa</taxon>
        <taxon>Chordata</taxon>
        <taxon>Craniata</taxon>
        <taxon>Vertebrata</taxon>
        <taxon>Euteleostomi</taxon>
        <taxon>Actinopterygii</taxon>
        <taxon>Neopterygii</taxon>
        <taxon>Teleostei</taxon>
        <taxon>Neoteleostei</taxon>
        <taxon>Acanthomorphata</taxon>
        <taxon>Ovalentaria</taxon>
        <taxon>Pomacentridae</taxon>
        <taxon>Stegastes</taxon>
    </lineage>
</organism>
<dbReference type="Ensembl" id="ENSSPAT00000007649.1">
    <property type="protein sequence ID" value="ENSSPAP00000007503.1"/>
    <property type="gene ID" value="ENSSPAG00000005739.1"/>
</dbReference>
<feature type="domain" description="C2H2-type" evidence="13">
    <location>
        <begin position="309"/>
        <end position="336"/>
    </location>
</feature>
<feature type="region of interest" description="Disordered" evidence="12">
    <location>
        <begin position="245"/>
        <end position="302"/>
    </location>
</feature>
<evidence type="ECO:0000256" key="8">
    <source>
        <dbReference type="ARBA" id="ARBA00023125"/>
    </source>
</evidence>
<dbReference type="FunFam" id="3.30.160.60:FF:001370">
    <property type="entry name" value="Zinc finger protein"/>
    <property type="match status" value="1"/>
</dbReference>
<evidence type="ECO:0000256" key="10">
    <source>
        <dbReference type="ARBA" id="ARBA00023242"/>
    </source>
</evidence>
<name>A0A3B4ZF46_9TELE</name>
<keyword evidence="4" id="KW-0677">Repeat</keyword>
<keyword evidence="8" id="KW-0238">DNA-binding</keyword>
<feature type="compositionally biased region" description="Basic and acidic residues" evidence="12">
    <location>
        <begin position="133"/>
        <end position="145"/>
    </location>
</feature>
<evidence type="ECO:0000256" key="6">
    <source>
        <dbReference type="ARBA" id="ARBA00022833"/>
    </source>
</evidence>
<feature type="domain" description="C2H2-type" evidence="13">
    <location>
        <begin position="10"/>
        <end position="42"/>
    </location>
</feature>
<dbReference type="FunFam" id="3.30.160.60:FF:000624">
    <property type="entry name" value="zinc finger protein 697"/>
    <property type="match status" value="1"/>
</dbReference>
<dbReference type="GO" id="GO:0008270">
    <property type="term" value="F:zinc ion binding"/>
    <property type="evidence" value="ECO:0007669"/>
    <property type="project" value="UniProtKB-KW"/>
</dbReference>
<keyword evidence="5 11" id="KW-0863">Zinc-finger</keyword>
<evidence type="ECO:0000259" key="13">
    <source>
        <dbReference type="PROSITE" id="PS50157"/>
    </source>
</evidence>
<comment type="subcellular location">
    <subcellularLocation>
        <location evidence="1">Nucleus</location>
    </subcellularLocation>
</comment>
<feature type="domain" description="C2H2-type" evidence="13">
    <location>
        <begin position="365"/>
        <end position="392"/>
    </location>
</feature>
<dbReference type="AlphaFoldDB" id="A0A3B4ZF46"/>
<dbReference type="GO" id="GO:0001228">
    <property type="term" value="F:DNA-binding transcription activator activity, RNA polymerase II-specific"/>
    <property type="evidence" value="ECO:0007669"/>
    <property type="project" value="TreeGrafter"/>
</dbReference>
<dbReference type="FunFam" id="3.30.160.60:FF:000965">
    <property type="entry name" value="Neurotrophin receptor-interacting factor homolog"/>
    <property type="match status" value="1"/>
</dbReference>
<feature type="compositionally biased region" description="Polar residues" evidence="12">
    <location>
        <begin position="249"/>
        <end position="270"/>
    </location>
</feature>
<feature type="domain" description="C2H2-type" evidence="13">
    <location>
        <begin position="391"/>
        <end position="418"/>
    </location>
</feature>
<feature type="region of interest" description="Disordered" evidence="12">
    <location>
        <begin position="103"/>
        <end position="174"/>
    </location>
</feature>
<dbReference type="Gene3D" id="3.30.160.60">
    <property type="entry name" value="Classic Zinc Finger"/>
    <property type="match status" value="9"/>
</dbReference>
<keyword evidence="7" id="KW-0805">Transcription regulation</keyword>
<feature type="domain" description="C2H2-type" evidence="13">
    <location>
        <begin position="419"/>
        <end position="446"/>
    </location>
</feature>
<evidence type="ECO:0000256" key="11">
    <source>
        <dbReference type="PROSITE-ProRule" id="PRU00042"/>
    </source>
</evidence>
<dbReference type="SMART" id="SM00355">
    <property type="entry name" value="ZnF_C2H2"/>
    <property type="match status" value="10"/>
</dbReference>
<keyword evidence="3" id="KW-0479">Metal-binding</keyword>
<dbReference type="PROSITE" id="PS50157">
    <property type="entry name" value="ZINC_FINGER_C2H2_2"/>
    <property type="match status" value="9"/>
</dbReference>
<evidence type="ECO:0000256" key="12">
    <source>
        <dbReference type="SAM" id="MobiDB-lite"/>
    </source>
</evidence>
<dbReference type="InterPro" id="IPR036236">
    <property type="entry name" value="Znf_C2H2_sf"/>
</dbReference>
<feature type="domain" description="C2H2-type" evidence="13">
    <location>
        <begin position="511"/>
        <end position="538"/>
    </location>
</feature>
<dbReference type="GO" id="GO:0000978">
    <property type="term" value="F:RNA polymerase II cis-regulatory region sequence-specific DNA binding"/>
    <property type="evidence" value="ECO:0007669"/>
    <property type="project" value="TreeGrafter"/>
</dbReference>